<dbReference type="InterPro" id="IPR036937">
    <property type="entry name" value="Adhesion_dom_fimbrial_sf"/>
</dbReference>
<dbReference type="SUPFAM" id="SSF49401">
    <property type="entry name" value="Bacterial adhesins"/>
    <property type="match status" value="1"/>
</dbReference>
<evidence type="ECO:0000256" key="1">
    <source>
        <dbReference type="SAM" id="SignalP"/>
    </source>
</evidence>
<accession>A0ABY4R8V2</accession>
<dbReference type="Gene3D" id="2.60.40.1090">
    <property type="entry name" value="Fimbrial-type adhesion domain"/>
    <property type="match status" value="1"/>
</dbReference>
<sequence length="174" mass="18169">MKRLNKISLGMALLFASASTLAYDGTVNFNGEIIDNTCVVSLGDNGNSLIVPMGSVNKSSFTGKGSVASTTQFTLTLTDCPAVNARVKFDGPTYDGDQDVLALNAGGAGAAEGVGIQIYDQNMTKLPLFTASNPYELQEKVANNLKFYASYIATAATVSPGPANAVATFTMNYN</sequence>
<dbReference type="PANTHER" id="PTHR33420:SF25">
    <property type="entry name" value="PROTEIN FIMF"/>
    <property type="match status" value="1"/>
</dbReference>
<proteinExistence type="predicted"/>
<dbReference type="Pfam" id="PF00419">
    <property type="entry name" value="Fimbrial"/>
    <property type="match status" value="1"/>
</dbReference>
<gene>
    <name evidence="3" type="ORF">K6958_02860</name>
</gene>
<keyword evidence="1" id="KW-0732">Signal</keyword>
<dbReference type="Proteomes" id="UP001056635">
    <property type="component" value="Chromosome"/>
</dbReference>
<evidence type="ECO:0000259" key="2">
    <source>
        <dbReference type="Pfam" id="PF00419"/>
    </source>
</evidence>
<feature type="chain" id="PRO_5047350904" evidence="1">
    <location>
        <begin position="23"/>
        <end position="174"/>
    </location>
</feature>
<dbReference type="RefSeq" id="WP_249893244.1">
    <property type="nucleotide sequence ID" value="NZ_CP082904.1"/>
</dbReference>
<dbReference type="EMBL" id="CP082904">
    <property type="protein sequence ID" value="UQY44655.1"/>
    <property type="molecule type" value="Genomic_DNA"/>
</dbReference>
<dbReference type="InterPro" id="IPR008966">
    <property type="entry name" value="Adhesion_dom_sf"/>
</dbReference>
<dbReference type="InterPro" id="IPR000259">
    <property type="entry name" value="Adhesion_dom_fimbrial"/>
</dbReference>
<keyword evidence="4" id="KW-1185">Reference proteome</keyword>
<evidence type="ECO:0000313" key="3">
    <source>
        <dbReference type="EMBL" id="UQY44655.1"/>
    </source>
</evidence>
<organism evidence="3 4">
    <name type="scientific">Mixta hanseatica</name>
    <dbReference type="NCBI Taxonomy" id="2872648"/>
    <lineage>
        <taxon>Bacteria</taxon>
        <taxon>Pseudomonadati</taxon>
        <taxon>Pseudomonadota</taxon>
        <taxon>Gammaproteobacteria</taxon>
        <taxon>Enterobacterales</taxon>
        <taxon>Erwiniaceae</taxon>
        <taxon>Mixta</taxon>
    </lineage>
</organism>
<protein>
    <submittedName>
        <fullName evidence="3">Fimbrial protein</fullName>
    </submittedName>
</protein>
<feature type="domain" description="Fimbrial-type adhesion" evidence="2">
    <location>
        <begin position="28"/>
        <end position="173"/>
    </location>
</feature>
<dbReference type="PANTHER" id="PTHR33420">
    <property type="entry name" value="FIMBRIAL SUBUNIT ELFA-RELATED"/>
    <property type="match status" value="1"/>
</dbReference>
<feature type="signal peptide" evidence="1">
    <location>
        <begin position="1"/>
        <end position="22"/>
    </location>
</feature>
<dbReference type="InterPro" id="IPR050263">
    <property type="entry name" value="Bact_Fimbrial_Adh_Pro"/>
</dbReference>
<reference evidence="3" key="1">
    <citation type="submission" date="2021-09" db="EMBL/GenBank/DDBJ databases">
        <title>First case of bloodstream infection caused by Mixta hanseatica sp. nov., a member of the Erwiniaceae family.</title>
        <authorList>
            <person name="Both A."/>
            <person name="Huang J."/>
            <person name="Wenzel P."/>
            <person name="Aepfelbacher M."/>
            <person name="Rohde H."/>
            <person name="Christner M."/>
            <person name="Hentschke M."/>
        </authorList>
    </citation>
    <scope>NUCLEOTIDE SEQUENCE</scope>
    <source>
        <strain evidence="3">X22927</strain>
    </source>
</reference>
<name>A0ABY4R8V2_9GAMM</name>
<evidence type="ECO:0000313" key="4">
    <source>
        <dbReference type="Proteomes" id="UP001056635"/>
    </source>
</evidence>